<reference evidence="15" key="1">
    <citation type="submission" date="2022-11" db="EMBL/GenBank/DDBJ databases">
        <title>Centuries of genome instability and evolution in soft-shell clam transmissible cancer (bioRxiv).</title>
        <authorList>
            <person name="Hart S.F.M."/>
            <person name="Yonemitsu M.A."/>
            <person name="Giersch R.M."/>
            <person name="Beal B.F."/>
            <person name="Arriagada G."/>
            <person name="Davis B.W."/>
            <person name="Ostrander E.A."/>
            <person name="Goff S.P."/>
            <person name="Metzger M.J."/>
        </authorList>
    </citation>
    <scope>NUCLEOTIDE SEQUENCE</scope>
    <source>
        <strain evidence="15">MELC-2E11</strain>
        <tissue evidence="15">Siphon/mantle</tissue>
    </source>
</reference>
<evidence type="ECO:0000256" key="1">
    <source>
        <dbReference type="ARBA" id="ARBA00006692"/>
    </source>
</evidence>
<dbReference type="Proteomes" id="UP001164746">
    <property type="component" value="Chromosome 7"/>
</dbReference>
<dbReference type="InterPro" id="IPR007110">
    <property type="entry name" value="Ig-like_dom"/>
</dbReference>
<evidence type="ECO:0000259" key="12">
    <source>
        <dbReference type="PROSITE" id="PS50011"/>
    </source>
</evidence>
<dbReference type="Pfam" id="PF00041">
    <property type="entry name" value="fn3"/>
    <property type="match status" value="1"/>
</dbReference>
<evidence type="ECO:0000256" key="10">
    <source>
        <dbReference type="PROSITE-ProRule" id="PRU00192"/>
    </source>
</evidence>
<dbReference type="SUPFAM" id="SSF49265">
    <property type="entry name" value="Fibronectin type III"/>
    <property type="match status" value="1"/>
</dbReference>
<evidence type="ECO:0000259" key="11">
    <source>
        <dbReference type="PROSITE" id="PS50002"/>
    </source>
</evidence>
<dbReference type="SMART" id="SM00220">
    <property type="entry name" value="S_TKc"/>
    <property type="match status" value="1"/>
</dbReference>
<evidence type="ECO:0000313" key="16">
    <source>
        <dbReference type="Proteomes" id="UP001164746"/>
    </source>
</evidence>
<dbReference type="EMBL" id="CP111018">
    <property type="protein sequence ID" value="WAR10957.1"/>
    <property type="molecule type" value="Genomic_DNA"/>
</dbReference>
<protein>
    <submittedName>
        <fullName evidence="15">KALRN-like protein</fullName>
    </submittedName>
</protein>
<evidence type="ECO:0000313" key="15">
    <source>
        <dbReference type="EMBL" id="WAR10957.1"/>
    </source>
</evidence>
<dbReference type="InterPro" id="IPR003598">
    <property type="entry name" value="Ig_sub2"/>
</dbReference>
<dbReference type="PANTHER" id="PTHR24342:SF21">
    <property type="entry name" value="TRIO RHO GUANINE NUCLEOTIDE EXCHANGE FACTOR"/>
    <property type="match status" value="1"/>
</dbReference>
<dbReference type="SUPFAM" id="SSF56112">
    <property type="entry name" value="Protein kinase-like (PK-like)"/>
    <property type="match status" value="1"/>
</dbReference>
<dbReference type="SMART" id="SM00060">
    <property type="entry name" value="FN3"/>
    <property type="match status" value="1"/>
</dbReference>
<dbReference type="PROSITE" id="PS50002">
    <property type="entry name" value="SH3"/>
    <property type="match status" value="1"/>
</dbReference>
<dbReference type="CDD" id="cd00096">
    <property type="entry name" value="Ig"/>
    <property type="match status" value="1"/>
</dbReference>
<evidence type="ECO:0000256" key="7">
    <source>
        <dbReference type="ARBA" id="ARBA00022777"/>
    </source>
</evidence>
<dbReference type="InterPro" id="IPR013098">
    <property type="entry name" value="Ig_I-set"/>
</dbReference>
<dbReference type="Pfam" id="PF23587">
    <property type="entry name" value="SH3_KALRN"/>
    <property type="match status" value="1"/>
</dbReference>
<keyword evidence="7" id="KW-0418">Kinase</keyword>
<evidence type="ECO:0000259" key="14">
    <source>
        <dbReference type="PROSITE" id="PS50853"/>
    </source>
</evidence>
<feature type="domain" description="Protein kinase" evidence="12">
    <location>
        <begin position="253"/>
        <end position="504"/>
    </location>
</feature>
<dbReference type="InterPro" id="IPR003961">
    <property type="entry name" value="FN3_dom"/>
</dbReference>
<proteinExistence type="inferred from homology"/>
<evidence type="ECO:0000256" key="8">
    <source>
        <dbReference type="ARBA" id="ARBA00022840"/>
    </source>
</evidence>
<dbReference type="Gene3D" id="1.10.510.10">
    <property type="entry name" value="Transferase(Phosphotransferase) domain 1"/>
    <property type="match status" value="1"/>
</dbReference>
<dbReference type="InterPro" id="IPR003599">
    <property type="entry name" value="Ig_sub"/>
</dbReference>
<feature type="domain" description="Fibronectin type-III" evidence="14">
    <location>
        <begin position="201"/>
        <end position="294"/>
    </location>
</feature>
<dbReference type="InterPro" id="IPR000719">
    <property type="entry name" value="Prot_kinase_dom"/>
</dbReference>
<dbReference type="CDD" id="cd00063">
    <property type="entry name" value="FN3"/>
    <property type="match status" value="1"/>
</dbReference>
<evidence type="ECO:0000256" key="4">
    <source>
        <dbReference type="ARBA" id="ARBA00022679"/>
    </source>
</evidence>
<keyword evidence="5" id="KW-0677">Repeat</keyword>
<dbReference type="Pfam" id="PF00069">
    <property type="entry name" value="Pkinase"/>
    <property type="match status" value="1"/>
</dbReference>
<evidence type="ECO:0000256" key="3">
    <source>
        <dbReference type="ARBA" id="ARBA00022527"/>
    </source>
</evidence>
<dbReference type="InterPro" id="IPR036028">
    <property type="entry name" value="SH3-like_dom_sf"/>
</dbReference>
<dbReference type="PROSITE" id="PS50835">
    <property type="entry name" value="IG_LIKE"/>
    <property type="match status" value="1"/>
</dbReference>
<evidence type="ECO:0000259" key="13">
    <source>
        <dbReference type="PROSITE" id="PS50835"/>
    </source>
</evidence>
<comment type="similarity">
    <text evidence="1">Belongs to the protein kinase superfamily. CAMK Ser/Thr protein kinase family.</text>
</comment>
<gene>
    <name evidence="15" type="ORF">MAR_036033</name>
</gene>
<dbReference type="PANTHER" id="PTHR24342">
    <property type="entry name" value="SERINE/THREONINE-PROTEIN KINASE 17"/>
    <property type="match status" value="1"/>
</dbReference>
<dbReference type="InterPro" id="IPR036116">
    <property type="entry name" value="FN3_sf"/>
</dbReference>
<keyword evidence="9" id="KW-0393">Immunoglobulin domain</keyword>
<feature type="domain" description="SH3" evidence="11">
    <location>
        <begin position="5"/>
        <end position="70"/>
    </location>
</feature>
<evidence type="ECO:0000256" key="2">
    <source>
        <dbReference type="ARBA" id="ARBA00022443"/>
    </source>
</evidence>
<organism evidence="15 16">
    <name type="scientific">Mya arenaria</name>
    <name type="common">Soft-shell clam</name>
    <dbReference type="NCBI Taxonomy" id="6604"/>
    <lineage>
        <taxon>Eukaryota</taxon>
        <taxon>Metazoa</taxon>
        <taxon>Spiralia</taxon>
        <taxon>Lophotrochozoa</taxon>
        <taxon>Mollusca</taxon>
        <taxon>Bivalvia</taxon>
        <taxon>Autobranchia</taxon>
        <taxon>Heteroconchia</taxon>
        <taxon>Euheterodonta</taxon>
        <taxon>Imparidentia</taxon>
        <taxon>Neoheterodontei</taxon>
        <taxon>Myida</taxon>
        <taxon>Myoidea</taxon>
        <taxon>Myidae</taxon>
        <taxon>Mya</taxon>
    </lineage>
</organism>
<dbReference type="InterPro" id="IPR013783">
    <property type="entry name" value="Ig-like_fold"/>
</dbReference>
<dbReference type="PROSITE" id="PS50011">
    <property type="entry name" value="PROTEIN_KINASE_DOM"/>
    <property type="match status" value="1"/>
</dbReference>
<keyword evidence="8" id="KW-0067">ATP-binding</keyword>
<dbReference type="InterPro" id="IPR011009">
    <property type="entry name" value="Kinase-like_dom_sf"/>
</dbReference>
<keyword evidence="16" id="KW-1185">Reference proteome</keyword>
<dbReference type="Pfam" id="PF07679">
    <property type="entry name" value="I-set"/>
    <property type="match status" value="1"/>
</dbReference>
<keyword evidence="4" id="KW-0808">Transferase</keyword>
<keyword evidence="2 10" id="KW-0728">SH3 domain</keyword>
<keyword evidence="3" id="KW-0723">Serine/threonine-protein kinase</keyword>
<dbReference type="InterPro" id="IPR001452">
    <property type="entry name" value="SH3_domain"/>
</dbReference>
<evidence type="ECO:0000256" key="6">
    <source>
        <dbReference type="ARBA" id="ARBA00022741"/>
    </source>
</evidence>
<sequence>MIESGTIAVGRVLFTYNAIREDEISVNKGETVHVLGTNQYNMFLIHRPANDVSPAAEGVVPLYVIGPKEGDPSFKRNTWQLFKQLRTPPASLDRFEWNGMSSFESRSKTLPLTKDSRNKSAVFTCRICGRPRPNVTWTFNSNISVVPDHRTITAYREDGVVTLQISQVTAADSGEYTCVANSDIGGVVTRATLTVLDRPDPPSKPDMKTQVGTSVHLEWRPPSTVSCGQIQGYTIEFNEVGLDYWQAGIPYVPTTSQVIGDLSPGAIYQFRVRANNTIGMSDHSIPSDFVAIPTESELTENADGNFTTWKTTYENDFTELEELERGRFSIVKKTSQNCSGQHFAAKYIKKRGTCKALVETEYNTVQSLQHPGIVRPENLLLDISNSVAMVKLTDFGDARHIYNNYYVHAASGDPEFLAPEIVAGTPVGLLAVGVVLYVMLSGVSPFLDESEEETCSNILRTDFCFPDEFFAGVTAEAKEFIKTLLVDDMGKRPTAHTCLDSAWLKRAALHRSNQIRPRPISTARFGHILIRSDVGASDERHISQFFIMTLCVYKVSFSSLFSPIPLPQHVTLYY</sequence>
<evidence type="ECO:0000256" key="5">
    <source>
        <dbReference type="ARBA" id="ARBA00022737"/>
    </source>
</evidence>
<dbReference type="SUPFAM" id="SSF50044">
    <property type="entry name" value="SH3-domain"/>
    <property type="match status" value="1"/>
</dbReference>
<dbReference type="SUPFAM" id="SSF48726">
    <property type="entry name" value="Immunoglobulin"/>
    <property type="match status" value="1"/>
</dbReference>
<evidence type="ECO:0000256" key="9">
    <source>
        <dbReference type="ARBA" id="ARBA00023319"/>
    </source>
</evidence>
<accession>A0ABY7ELT5</accession>
<dbReference type="Gene3D" id="3.30.200.20">
    <property type="entry name" value="Phosphorylase Kinase, domain 1"/>
    <property type="match status" value="1"/>
</dbReference>
<name>A0ABY7ELT5_MYAAR</name>
<keyword evidence="6" id="KW-0547">Nucleotide-binding</keyword>
<dbReference type="SMART" id="SM00408">
    <property type="entry name" value="IGc2"/>
    <property type="match status" value="1"/>
</dbReference>
<dbReference type="InterPro" id="IPR047053">
    <property type="entry name" value="Kalirin_TRIO_SH3_2"/>
</dbReference>
<dbReference type="InterPro" id="IPR036179">
    <property type="entry name" value="Ig-like_dom_sf"/>
</dbReference>
<dbReference type="PROSITE" id="PS50853">
    <property type="entry name" value="FN3"/>
    <property type="match status" value="1"/>
</dbReference>
<dbReference type="SMART" id="SM00409">
    <property type="entry name" value="IG"/>
    <property type="match status" value="1"/>
</dbReference>
<dbReference type="Gene3D" id="2.30.30.40">
    <property type="entry name" value="SH3 Domains"/>
    <property type="match status" value="1"/>
</dbReference>
<dbReference type="PRINTS" id="PR00014">
    <property type="entry name" value="FNTYPEIII"/>
</dbReference>
<dbReference type="Gene3D" id="2.60.40.10">
    <property type="entry name" value="Immunoglobulins"/>
    <property type="match status" value="2"/>
</dbReference>
<feature type="domain" description="Ig-like" evidence="13">
    <location>
        <begin position="88"/>
        <end position="194"/>
    </location>
</feature>